<comment type="caution">
    <text evidence="3">The sequence shown here is derived from an EMBL/GenBank/DDBJ whole genome shotgun (WGS) entry which is preliminary data.</text>
</comment>
<feature type="compositionally biased region" description="Basic and acidic residues" evidence="2">
    <location>
        <begin position="284"/>
        <end position="309"/>
    </location>
</feature>
<feature type="region of interest" description="Disordered" evidence="2">
    <location>
        <begin position="52"/>
        <end position="109"/>
    </location>
</feature>
<feature type="region of interest" description="Disordered" evidence="2">
    <location>
        <begin position="191"/>
        <end position="212"/>
    </location>
</feature>
<keyword evidence="1" id="KW-0175">Coiled coil</keyword>
<gene>
    <name evidence="3" type="ORF">PPROV_000627300</name>
</gene>
<proteinExistence type="predicted"/>
<protein>
    <submittedName>
        <fullName evidence="3">Uncharacterized protein</fullName>
    </submittedName>
</protein>
<feature type="compositionally biased region" description="Low complexity" evidence="2">
    <location>
        <begin position="91"/>
        <end position="102"/>
    </location>
</feature>
<accession>A0A830HQ05</accession>
<dbReference type="EMBL" id="BNJQ01000017">
    <property type="protein sequence ID" value="GHP07531.1"/>
    <property type="molecule type" value="Genomic_DNA"/>
</dbReference>
<feature type="coiled-coil region" evidence="1">
    <location>
        <begin position="438"/>
        <end position="507"/>
    </location>
</feature>
<dbReference type="AlphaFoldDB" id="A0A830HQ05"/>
<keyword evidence="4" id="KW-1185">Reference proteome</keyword>
<sequence>MATSASSVANHAGQFGGVTSLLVEASQWLRAAARAMSSSSVVQAHNNNLNNSYNGGELERSQGGLGGGGGSSSSSAKRRASVRPDRTSGRAASALASASMSAPHTQHTNVNANVMRLQEDLREADRIRHCLRRVLKDKGLDDDAIDAACDARGGTPSAPSDGGQSREALLRELRRLRAARHEAIVTYRTKRNPAAAAAAASQTSARGGRADIPSPGALLQCATRIDNVLRRAAANAAFEPTTRHDVSASQESEVNGDVRSSIPPPPPSTPANAGRMTELEDSLEAQRRVAEAADRTAEEARTERDDAQRELASSQELNARLRHLLDAAQAEAQAMAQAAQAAAEASMASQSRNMSRAQLRQAVAVAGVRATARVEAAGRAADATAASATRLAQRAEAAIVEHSQAVETETTRHIGELTRVLDAERRMSAQLILIEQERQAAHREMARLRAHVANAEASKAELASALAAERSRAESAESERAGALVEADKAAEAAKKAEAQRKQAAALAYDERQQRKRGLSENTDLVRKIEGLVEKTDGAASAWRELAAVRGAFEEEASNLRARLEAAESARIEALERCALAEGVKERILCDMEILSKERRDEANAHRRRELAVLREALAAKENKSAKPRRAGGGLFGCGGAAVPSREDINSAQAEVLALQRQISELEREVAERDASIASLRAELGSTTATMIAHADADALAIVEQPQHEEQPPVTPPRLELAHLEEDHDDSVSEADTDTLLCDWEALRSELESLALASVENRSANMLPQALK</sequence>
<evidence type="ECO:0000256" key="1">
    <source>
        <dbReference type="SAM" id="Coils"/>
    </source>
</evidence>
<organism evidence="3 4">
    <name type="scientific">Pycnococcus provasolii</name>
    <dbReference type="NCBI Taxonomy" id="41880"/>
    <lineage>
        <taxon>Eukaryota</taxon>
        <taxon>Viridiplantae</taxon>
        <taxon>Chlorophyta</taxon>
        <taxon>Pseudoscourfieldiophyceae</taxon>
        <taxon>Pseudoscourfieldiales</taxon>
        <taxon>Pycnococcaceae</taxon>
        <taxon>Pycnococcus</taxon>
    </lineage>
</organism>
<feature type="coiled-coil region" evidence="1">
    <location>
        <begin position="649"/>
        <end position="683"/>
    </location>
</feature>
<name>A0A830HQ05_9CHLO</name>
<evidence type="ECO:0000256" key="2">
    <source>
        <dbReference type="SAM" id="MobiDB-lite"/>
    </source>
</evidence>
<feature type="coiled-coil region" evidence="1">
    <location>
        <begin position="550"/>
        <end position="577"/>
    </location>
</feature>
<evidence type="ECO:0000313" key="4">
    <source>
        <dbReference type="Proteomes" id="UP000660262"/>
    </source>
</evidence>
<dbReference type="Proteomes" id="UP000660262">
    <property type="component" value="Unassembled WGS sequence"/>
</dbReference>
<evidence type="ECO:0000313" key="3">
    <source>
        <dbReference type="EMBL" id="GHP07531.1"/>
    </source>
</evidence>
<feature type="region of interest" description="Disordered" evidence="2">
    <location>
        <begin position="240"/>
        <end position="312"/>
    </location>
</feature>
<reference evidence="3" key="1">
    <citation type="submission" date="2020-10" db="EMBL/GenBank/DDBJ databases">
        <title>Unveiling of a novel bifunctional photoreceptor, Dualchrome1, isolated from a cosmopolitan green alga.</title>
        <authorList>
            <person name="Suzuki S."/>
            <person name="Kawachi M."/>
        </authorList>
    </citation>
    <scope>NUCLEOTIDE SEQUENCE</scope>
    <source>
        <strain evidence="3">NIES 2893</strain>
    </source>
</reference>